<feature type="transmembrane region" description="Helical" evidence="7">
    <location>
        <begin position="32"/>
        <end position="54"/>
    </location>
</feature>
<evidence type="ECO:0000313" key="11">
    <source>
        <dbReference type="Proteomes" id="UP001595955"/>
    </source>
</evidence>
<reference evidence="11" key="1">
    <citation type="journal article" date="2019" name="Int. J. Syst. Evol. Microbiol.">
        <title>The Global Catalogue of Microorganisms (GCM) 10K type strain sequencing project: providing services to taxonomists for standard genome sequencing and annotation.</title>
        <authorList>
            <consortium name="The Broad Institute Genomics Platform"/>
            <consortium name="The Broad Institute Genome Sequencing Center for Infectious Disease"/>
            <person name="Wu L."/>
            <person name="Ma J."/>
        </authorList>
    </citation>
    <scope>NUCLEOTIDE SEQUENCE [LARGE SCALE GENOMIC DNA]</scope>
    <source>
        <strain evidence="11">JCM 3369</strain>
    </source>
</reference>
<evidence type="ECO:0000256" key="1">
    <source>
        <dbReference type="ARBA" id="ARBA00004651"/>
    </source>
</evidence>
<comment type="similarity">
    <text evidence="7">Belongs to the binding-protein-dependent transport system permease family.</text>
</comment>
<evidence type="ECO:0000313" key="10">
    <source>
        <dbReference type="EMBL" id="MFC4554995.1"/>
    </source>
</evidence>
<keyword evidence="11" id="KW-1185">Reference proteome</keyword>
<keyword evidence="3" id="KW-1003">Cell membrane</keyword>
<feature type="domain" description="ABC transmembrane type-1" evidence="9">
    <location>
        <begin position="92"/>
        <end position="283"/>
    </location>
</feature>
<evidence type="ECO:0000256" key="2">
    <source>
        <dbReference type="ARBA" id="ARBA00022448"/>
    </source>
</evidence>
<evidence type="ECO:0000256" key="8">
    <source>
        <dbReference type="SAM" id="MobiDB-lite"/>
    </source>
</evidence>
<comment type="caution">
    <text evidence="10">The sequence shown here is derived from an EMBL/GenBank/DDBJ whole genome shotgun (WGS) entry which is preliminary data.</text>
</comment>
<dbReference type="SUPFAM" id="SSF161098">
    <property type="entry name" value="MetI-like"/>
    <property type="match status" value="1"/>
</dbReference>
<keyword evidence="6 7" id="KW-0472">Membrane</keyword>
<dbReference type="InterPro" id="IPR035906">
    <property type="entry name" value="MetI-like_sf"/>
</dbReference>
<accession>A0ABV9D8E1</accession>
<evidence type="ECO:0000256" key="4">
    <source>
        <dbReference type="ARBA" id="ARBA00022692"/>
    </source>
</evidence>
<name>A0ABV9D8E1_9MICO</name>
<dbReference type="CDD" id="cd06261">
    <property type="entry name" value="TM_PBP2"/>
    <property type="match status" value="1"/>
</dbReference>
<feature type="transmembrane region" description="Helical" evidence="7">
    <location>
        <begin position="127"/>
        <end position="149"/>
    </location>
</feature>
<organism evidence="10 11">
    <name type="scientific">Georgenia faecalis</name>
    <dbReference type="NCBI Taxonomy" id="2483799"/>
    <lineage>
        <taxon>Bacteria</taxon>
        <taxon>Bacillati</taxon>
        <taxon>Actinomycetota</taxon>
        <taxon>Actinomycetes</taxon>
        <taxon>Micrococcales</taxon>
        <taxon>Bogoriellaceae</taxon>
        <taxon>Georgenia</taxon>
    </lineage>
</organism>
<protein>
    <submittedName>
        <fullName evidence="10">Carbohydrate ABC transporter permease</fullName>
    </submittedName>
</protein>
<feature type="transmembrane region" description="Helical" evidence="7">
    <location>
        <begin position="161"/>
        <end position="183"/>
    </location>
</feature>
<evidence type="ECO:0000259" key="9">
    <source>
        <dbReference type="PROSITE" id="PS50928"/>
    </source>
</evidence>
<feature type="region of interest" description="Disordered" evidence="8">
    <location>
        <begin position="1"/>
        <end position="26"/>
    </location>
</feature>
<dbReference type="PANTHER" id="PTHR43744:SF12">
    <property type="entry name" value="ABC TRANSPORTER PERMEASE PROTEIN MG189-RELATED"/>
    <property type="match status" value="1"/>
</dbReference>
<keyword evidence="2 7" id="KW-0813">Transport</keyword>
<comment type="subcellular location">
    <subcellularLocation>
        <location evidence="1 7">Cell membrane</location>
        <topology evidence="1 7">Multi-pass membrane protein</topology>
    </subcellularLocation>
</comment>
<dbReference type="PANTHER" id="PTHR43744">
    <property type="entry name" value="ABC TRANSPORTER PERMEASE PROTEIN MG189-RELATED-RELATED"/>
    <property type="match status" value="1"/>
</dbReference>
<feature type="transmembrane region" description="Helical" evidence="7">
    <location>
        <begin position="91"/>
        <end position="115"/>
    </location>
</feature>
<dbReference type="Gene3D" id="1.10.3720.10">
    <property type="entry name" value="MetI-like"/>
    <property type="match status" value="1"/>
</dbReference>
<evidence type="ECO:0000256" key="6">
    <source>
        <dbReference type="ARBA" id="ARBA00023136"/>
    </source>
</evidence>
<evidence type="ECO:0000256" key="5">
    <source>
        <dbReference type="ARBA" id="ARBA00022989"/>
    </source>
</evidence>
<dbReference type="RefSeq" id="WP_122824004.1">
    <property type="nucleotide sequence ID" value="NZ_CP033325.1"/>
</dbReference>
<dbReference type="InterPro" id="IPR000515">
    <property type="entry name" value="MetI-like"/>
</dbReference>
<gene>
    <name evidence="10" type="ORF">ACFO3F_07025</name>
</gene>
<evidence type="ECO:0000256" key="7">
    <source>
        <dbReference type="RuleBase" id="RU363032"/>
    </source>
</evidence>
<keyword evidence="4 7" id="KW-0812">Transmembrane</keyword>
<evidence type="ECO:0000256" key="3">
    <source>
        <dbReference type="ARBA" id="ARBA00022475"/>
    </source>
</evidence>
<dbReference type="Proteomes" id="UP001595955">
    <property type="component" value="Unassembled WGS sequence"/>
</dbReference>
<dbReference type="EMBL" id="JBHSGF010000004">
    <property type="protein sequence ID" value="MFC4554995.1"/>
    <property type="molecule type" value="Genomic_DNA"/>
</dbReference>
<sequence length="297" mass="32549">MTTDTALSAPAAAAASPHPAPRRRRGRRNRQLGGYVFLWAYSLIAMSPLLFLVVSSVRPSIEIFTDPLGLPSVVSVENYRRAWIDGGFSTYFVNSVLVTLGGVALGTVTSLLAAYPLARWRLRGGEVLSSYFLTGLLLPAQMGILPMFYLLQSLDLFDSRLGLVLVYAATGVPFGVFVMTTFFRQVPLELEEAADLDGAGPLRTFWQVMVPLVTPAISTVVIFQFVPLWNDLFYPLILLRSDENFTIPVGISRFFGQYQADWGTLMAGLFIATVPIILMFVVATRRVISALTAGIGK</sequence>
<dbReference type="PROSITE" id="PS50928">
    <property type="entry name" value="ABC_TM1"/>
    <property type="match status" value="1"/>
</dbReference>
<dbReference type="Pfam" id="PF00528">
    <property type="entry name" value="BPD_transp_1"/>
    <property type="match status" value="1"/>
</dbReference>
<proteinExistence type="inferred from homology"/>
<feature type="transmembrane region" description="Helical" evidence="7">
    <location>
        <begin position="204"/>
        <end position="226"/>
    </location>
</feature>
<feature type="transmembrane region" description="Helical" evidence="7">
    <location>
        <begin position="262"/>
        <end position="283"/>
    </location>
</feature>
<keyword evidence="5 7" id="KW-1133">Transmembrane helix</keyword>